<evidence type="ECO:0000313" key="4">
    <source>
        <dbReference type="Proteomes" id="UP000185161"/>
    </source>
</evidence>
<dbReference type="EMBL" id="QQWO01000022">
    <property type="protein sequence ID" value="RSU99406.1"/>
    <property type="molecule type" value="Genomic_DNA"/>
</dbReference>
<dbReference type="AlphaFoldDB" id="A0A1L6J5H9"/>
<sequence length="381" mass="41623">MDRRLFLAATLGSLAAARAILPAAARAEPPVTRWKVGSSEGHDAFAFLGPLSGEPLYQTYYAADAAAFAPKLPEAIRADIPKLWKEAGKDYGLLGPNLSTTLSGADLSTLDAVIANFDDLEGRVRPAYQASPYWDAKDWAWLTANAPRLRAVFAAMRDAGFSAFRAERAAGIEARAAEIARALANYDVIKWQRKLTGRAFEPEISIVLLQFSKPHGIKVQGQTFLQSADYDVALTVRIAAHEMLHPPIPMEGAAARAAMALLEKDAVMMRIVREHDPRWGYTTLKGYLNEDLCQALDQLISEALGVARNPADRWRKADDGMHVLAAGLYALLRADTWIESGGNIEQWLAKAVAEGRLAPRILHPAAARVLERPVDPLWPLG</sequence>
<reference evidence="2" key="1">
    <citation type="submission" date="2016-12" db="EMBL/GenBank/DDBJ databases">
        <title>Whole genome sequencing of Sphingomonas koreensis.</title>
        <authorList>
            <person name="Conlan S."/>
            <person name="Thomas P.J."/>
            <person name="Mullikin J."/>
            <person name="Palmore T.N."/>
            <person name="Frank K.M."/>
            <person name="Segre J.A."/>
        </authorList>
    </citation>
    <scope>NUCLEOTIDE SEQUENCE</scope>
    <source>
        <strain evidence="2">ABOJV</strain>
    </source>
</reference>
<dbReference type="STRING" id="93064.BRX40_01045"/>
<reference evidence="4" key="2">
    <citation type="submission" date="2016-12" db="EMBL/GenBank/DDBJ databases">
        <title>Whole genome sequencing of Sphingomonas sp. ABOJV.</title>
        <authorList>
            <person name="Conlan S."/>
            <person name="Thomas P.J."/>
            <person name="Mullikin J."/>
            <person name="Palmore T.N."/>
            <person name="Frank K.M."/>
            <person name="Segre J.A."/>
        </authorList>
    </citation>
    <scope>NUCLEOTIDE SEQUENCE [LARGE SCALE GENOMIC DNA]</scope>
    <source>
        <strain evidence="4">ABOJV</strain>
    </source>
</reference>
<evidence type="ECO:0000256" key="1">
    <source>
        <dbReference type="SAM" id="SignalP"/>
    </source>
</evidence>
<feature type="signal peptide" evidence="1">
    <location>
        <begin position="1"/>
        <end position="27"/>
    </location>
</feature>
<keyword evidence="4" id="KW-1185">Reference proteome</keyword>
<name>A0A1L6J5H9_9SPHN</name>
<dbReference type="OrthoDB" id="3078210at2"/>
<dbReference type="EMBL" id="CP018820">
    <property type="protein sequence ID" value="APR51202.1"/>
    <property type="molecule type" value="Genomic_DNA"/>
</dbReference>
<keyword evidence="1" id="KW-0732">Signal</keyword>
<evidence type="ECO:0000313" key="5">
    <source>
        <dbReference type="Proteomes" id="UP000286681"/>
    </source>
</evidence>
<organism evidence="2 4">
    <name type="scientific">Sphingomonas koreensis</name>
    <dbReference type="NCBI Taxonomy" id="93064"/>
    <lineage>
        <taxon>Bacteria</taxon>
        <taxon>Pseudomonadati</taxon>
        <taxon>Pseudomonadota</taxon>
        <taxon>Alphaproteobacteria</taxon>
        <taxon>Sphingomonadales</taxon>
        <taxon>Sphingomonadaceae</taxon>
        <taxon>Sphingomonas</taxon>
    </lineage>
</organism>
<protein>
    <recommendedName>
        <fullName evidence="6">DUF885 domain-containing protein</fullName>
    </recommendedName>
</protein>
<reference evidence="3 5" key="3">
    <citation type="submission" date="2018-07" db="EMBL/GenBank/DDBJ databases">
        <title>Genomic and Epidemiologic Investigation of an Indolent Hospital Outbreak.</title>
        <authorList>
            <person name="Johnson R.C."/>
            <person name="Deming C."/>
            <person name="Conlan S."/>
            <person name="Zellmer C.J."/>
            <person name="Michelin A.V."/>
            <person name="Lee-Lin S."/>
            <person name="Thomas P.J."/>
            <person name="Park M."/>
            <person name="Weingarten R.A."/>
            <person name="Less J."/>
            <person name="Dekker J.P."/>
            <person name="Frank K.M."/>
            <person name="Musser K.A."/>
            <person name="Mcquiston J.R."/>
            <person name="Henderson D.K."/>
            <person name="Lau A.F."/>
            <person name="Palmore T.N."/>
            <person name="Segre J.A."/>
        </authorList>
    </citation>
    <scope>NUCLEOTIDE SEQUENCE [LARGE SCALE GENOMIC DNA]</scope>
    <source>
        <strain evidence="3 5">SK-NIH.Env10_0317</strain>
    </source>
</reference>
<evidence type="ECO:0008006" key="6">
    <source>
        <dbReference type="Google" id="ProtNLM"/>
    </source>
</evidence>
<feature type="chain" id="PRO_5041797768" description="DUF885 domain-containing protein" evidence="1">
    <location>
        <begin position="28"/>
        <end position="381"/>
    </location>
</feature>
<dbReference type="GeneID" id="44131138"/>
<evidence type="ECO:0000313" key="2">
    <source>
        <dbReference type="EMBL" id="APR51202.1"/>
    </source>
</evidence>
<evidence type="ECO:0000313" key="3">
    <source>
        <dbReference type="EMBL" id="RSU99406.1"/>
    </source>
</evidence>
<dbReference type="KEGG" id="skr:BRX40_01045"/>
<dbReference type="RefSeq" id="WP_075150369.1">
    <property type="nucleotide sequence ID" value="NZ_CP018820.1"/>
</dbReference>
<dbReference type="Proteomes" id="UP000286681">
    <property type="component" value="Unassembled WGS sequence"/>
</dbReference>
<proteinExistence type="predicted"/>
<accession>A0A1L6J5H9</accession>
<dbReference type="Proteomes" id="UP000185161">
    <property type="component" value="Chromosome"/>
</dbReference>
<gene>
    <name evidence="2" type="ORF">BRX40_01045</name>
    <name evidence="3" type="ORF">CA257_19820</name>
</gene>